<name>A0A1C4YFB9_MICVI</name>
<sequence length="70" mass="7682">MNTRLTRSPICSSNPYFLARKLPVFPRSLGVPRSRRLPVGRSPAAWQDVHRRRARGLAAGKPGCSSGPGR</sequence>
<evidence type="ECO:0000256" key="1">
    <source>
        <dbReference type="SAM" id="MobiDB-lite"/>
    </source>
</evidence>
<accession>A0A1C4YFB9</accession>
<gene>
    <name evidence="2" type="ORF">GA0074695_4219</name>
</gene>
<organism evidence="2 3">
    <name type="scientific">Micromonospora viridifaciens</name>
    <dbReference type="NCBI Taxonomy" id="1881"/>
    <lineage>
        <taxon>Bacteria</taxon>
        <taxon>Bacillati</taxon>
        <taxon>Actinomycetota</taxon>
        <taxon>Actinomycetes</taxon>
        <taxon>Micromonosporales</taxon>
        <taxon>Micromonosporaceae</taxon>
        <taxon>Micromonospora</taxon>
    </lineage>
</organism>
<evidence type="ECO:0000313" key="2">
    <source>
        <dbReference type="EMBL" id="SCF19419.1"/>
    </source>
</evidence>
<dbReference type="Proteomes" id="UP000198242">
    <property type="component" value="Chromosome I"/>
</dbReference>
<dbReference type="EMBL" id="LT607411">
    <property type="protein sequence ID" value="SCF19419.1"/>
    <property type="molecule type" value="Genomic_DNA"/>
</dbReference>
<evidence type="ECO:0000313" key="3">
    <source>
        <dbReference type="Proteomes" id="UP000198242"/>
    </source>
</evidence>
<keyword evidence="3" id="KW-1185">Reference proteome</keyword>
<dbReference type="AlphaFoldDB" id="A0A1C4YFB9"/>
<proteinExistence type="predicted"/>
<reference evidence="3" key="1">
    <citation type="submission" date="2016-06" db="EMBL/GenBank/DDBJ databases">
        <authorList>
            <person name="Varghese N."/>
            <person name="Submissions Spin"/>
        </authorList>
    </citation>
    <scope>NUCLEOTIDE SEQUENCE [LARGE SCALE GENOMIC DNA]</scope>
    <source>
        <strain evidence="3">DSM 43909</strain>
    </source>
</reference>
<protein>
    <submittedName>
        <fullName evidence="2">Uncharacterized protein</fullName>
    </submittedName>
</protein>
<feature type="region of interest" description="Disordered" evidence="1">
    <location>
        <begin position="41"/>
        <end position="70"/>
    </location>
</feature>